<evidence type="ECO:0000256" key="9">
    <source>
        <dbReference type="RuleBase" id="RU000688"/>
    </source>
</evidence>
<dbReference type="EnsemblMetazoa" id="XM_030995850">
    <property type="protein sequence ID" value="XP_030851710"/>
    <property type="gene ID" value="LOC115928548"/>
</dbReference>
<evidence type="ECO:0000256" key="10">
    <source>
        <dbReference type="SAM" id="MobiDB-lite"/>
    </source>
</evidence>
<evidence type="ECO:0000256" key="8">
    <source>
        <dbReference type="ARBA" id="ARBA00023224"/>
    </source>
</evidence>
<evidence type="ECO:0000256" key="6">
    <source>
        <dbReference type="ARBA" id="ARBA00023136"/>
    </source>
</evidence>
<dbReference type="GO" id="GO:0030425">
    <property type="term" value="C:dendrite"/>
    <property type="evidence" value="ECO:0000318"/>
    <property type="project" value="GO_Central"/>
</dbReference>
<dbReference type="KEGG" id="spu:115928548"/>
<evidence type="ECO:0000256" key="7">
    <source>
        <dbReference type="ARBA" id="ARBA00023170"/>
    </source>
</evidence>
<feature type="transmembrane region" description="Helical" evidence="11">
    <location>
        <begin position="209"/>
        <end position="231"/>
    </location>
</feature>
<dbReference type="InterPro" id="IPR000276">
    <property type="entry name" value="GPCR_Rhodpsn"/>
</dbReference>
<feature type="compositionally biased region" description="Basic and acidic residues" evidence="10">
    <location>
        <begin position="396"/>
        <end position="411"/>
    </location>
</feature>
<dbReference type="SUPFAM" id="SSF81321">
    <property type="entry name" value="Family A G protein-coupled receptor-like"/>
    <property type="match status" value="1"/>
</dbReference>
<dbReference type="InterPro" id="IPR017452">
    <property type="entry name" value="GPCR_Rhodpsn_7TM"/>
</dbReference>
<evidence type="ECO:0000256" key="4">
    <source>
        <dbReference type="ARBA" id="ARBA00022989"/>
    </source>
</evidence>
<dbReference type="SMART" id="SM01381">
    <property type="entry name" value="7TM_GPCR_Srsx"/>
    <property type="match status" value="1"/>
</dbReference>
<feature type="compositionally biased region" description="Polar residues" evidence="10">
    <location>
        <begin position="419"/>
        <end position="430"/>
    </location>
</feature>
<evidence type="ECO:0000256" key="11">
    <source>
        <dbReference type="SAM" id="Phobius"/>
    </source>
</evidence>
<dbReference type="PRINTS" id="PR00237">
    <property type="entry name" value="GPCRRHODOPSN"/>
</dbReference>
<keyword evidence="3 9" id="KW-0812">Transmembrane</keyword>
<dbReference type="OMA" id="RVAKGHM"/>
<keyword evidence="7 9" id="KW-0675">Receptor</keyword>
<feature type="transmembrane region" description="Helical" evidence="11">
    <location>
        <begin position="307"/>
        <end position="328"/>
    </location>
</feature>
<evidence type="ECO:0000256" key="5">
    <source>
        <dbReference type="ARBA" id="ARBA00023040"/>
    </source>
</evidence>
<keyword evidence="5 9" id="KW-0297">G-protein coupled receptor</keyword>
<keyword evidence="6 11" id="KW-0472">Membrane</keyword>
<evidence type="ECO:0000259" key="12">
    <source>
        <dbReference type="PROSITE" id="PS50262"/>
    </source>
</evidence>
<dbReference type="PANTHER" id="PTHR24249:SF422">
    <property type="entry name" value="G-PROTEIN COUPLED RECEPTORS FAMILY 1 PROFILE DOMAIN-CONTAINING PROTEIN"/>
    <property type="match status" value="1"/>
</dbReference>
<protein>
    <recommendedName>
        <fullName evidence="12">G-protein coupled receptors family 1 profile domain-containing protein</fullName>
    </recommendedName>
</protein>
<dbReference type="GO" id="GO:0007268">
    <property type="term" value="P:chemical synaptic transmission"/>
    <property type="evidence" value="ECO:0000318"/>
    <property type="project" value="GO_Central"/>
</dbReference>
<name>A0A7M7PJP4_STRPU</name>
<comment type="subcellular location">
    <subcellularLocation>
        <location evidence="1">Cell membrane</location>
        <topology evidence="1">Multi-pass membrane protein</topology>
    </subcellularLocation>
</comment>
<evidence type="ECO:0000313" key="13">
    <source>
        <dbReference type="EnsemblMetazoa" id="XP_030851710"/>
    </source>
</evidence>
<reference evidence="14" key="1">
    <citation type="submission" date="2015-02" db="EMBL/GenBank/DDBJ databases">
        <title>Genome sequencing for Strongylocentrotus purpuratus.</title>
        <authorList>
            <person name="Murali S."/>
            <person name="Liu Y."/>
            <person name="Vee V."/>
            <person name="English A."/>
            <person name="Wang M."/>
            <person name="Skinner E."/>
            <person name="Han Y."/>
            <person name="Muzny D.M."/>
            <person name="Worley K.C."/>
            <person name="Gibbs R.A."/>
        </authorList>
    </citation>
    <scope>NUCLEOTIDE SEQUENCE</scope>
</reference>
<dbReference type="PANTHER" id="PTHR24249">
    <property type="entry name" value="HISTAMINE RECEPTOR-RELATED G-PROTEIN COUPLED RECEPTOR"/>
    <property type="match status" value="1"/>
</dbReference>
<evidence type="ECO:0000256" key="2">
    <source>
        <dbReference type="ARBA" id="ARBA00022475"/>
    </source>
</evidence>
<organism evidence="13 14">
    <name type="scientific">Strongylocentrotus purpuratus</name>
    <name type="common">Purple sea urchin</name>
    <dbReference type="NCBI Taxonomy" id="7668"/>
    <lineage>
        <taxon>Eukaryota</taxon>
        <taxon>Metazoa</taxon>
        <taxon>Echinodermata</taxon>
        <taxon>Eleutherozoa</taxon>
        <taxon>Echinozoa</taxon>
        <taxon>Echinoidea</taxon>
        <taxon>Euechinoidea</taxon>
        <taxon>Echinacea</taxon>
        <taxon>Camarodonta</taxon>
        <taxon>Echinidea</taxon>
        <taxon>Strongylocentrotidae</taxon>
        <taxon>Strongylocentrotus</taxon>
    </lineage>
</organism>
<dbReference type="Pfam" id="PF00001">
    <property type="entry name" value="7tm_1"/>
    <property type="match status" value="1"/>
</dbReference>
<dbReference type="GeneID" id="115928548"/>
<dbReference type="PROSITE" id="PS50262">
    <property type="entry name" value="G_PROTEIN_RECEP_F1_2"/>
    <property type="match status" value="1"/>
</dbReference>
<dbReference type="GO" id="GO:0005886">
    <property type="term" value="C:plasma membrane"/>
    <property type="evidence" value="ECO:0000318"/>
    <property type="project" value="GO_Central"/>
</dbReference>
<proteinExistence type="inferred from homology"/>
<dbReference type="CDD" id="cd14967">
    <property type="entry name" value="7tmA_amine_R-like"/>
    <property type="match status" value="1"/>
</dbReference>
<dbReference type="GO" id="GO:0030594">
    <property type="term" value="F:neurotransmitter receptor activity"/>
    <property type="evidence" value="ECO:0000318"/>
    <property type="project" value="GO_Central"/>
</dbReference>
<dbReference type="OrthoDB" id="10042731at2759"/>
<feature type="transmembrane region" description="Helical" evidence="11">
    <location>
        <begin position="51"/>
        <end position="76"/>
    </location>
</feature>
<evidence type="ECO:0000256" key="1">
    <source>
        <dbReference type="ARBA" id="ARBA00004651"/>
    </source>
</evidence>
<feature type="compositionally biased region" description="Polar residues" evidence="10">
    <location>
        <begin position="347"/>
        <end position="359"/>
    </location>
</feature>
<comment type="similarity">
    <text evidence="9">Belongs to the G-protein coupled receptor 1 family.</text>
</comment>
<keyword evidence="8 9" id="KW-0807">Transducer</keyword>
<feature type="transmembrane region" description="Helical" evidence="11">
    <location>
        <begin position="168"/>
        <end position="189"/>
    </location>
</feature>
<keyword evidence="4 11" id="KW-1133">Transmembrane helix</keyword>
<feature type="transmembrane region" description="Helical" evidence="11">
    <location>
        <begin position="88"/>
        <end position="113"/>
    </location>
</feature>
<dbReference type="InParanoid" id="A0A7M7PJP4"/>
<accession>A0A7M7PJP4</accession>
<reference evidence="13" key="2">
    <citation type="submission" date="2021-01" db="UniProtKB">
        <authorList>
            <consortium name="EnsemblMetazoa"/>
        </authorList>
    </citation>
    <scope>IDENTIFICATION</scope>
</reference>
<dbReference type="PROSITE" id="PS00237">
    <property type="entry name" value="G_PROTEIN_RECEP_F1_1"/>
    <property type="match status" value="1"/>
</dbReference>
<feature type="transmembrane region" description="Helical" evidence="11">
    <location>
        <begin position="271"/>
        <end position="295"/>
    </location>
</feature>
<sequence>MSSQSSQLMDECVDSGCQQRFSNMPSEVLVSSTTRPELRCAGYLCLTQSQIIGFFVFDIVIAVVILIGNTLVILSVARTPSLRSQNNIFLASLAVVDFLLAIICIPLDIIAGLGFMPDVSPWACLSLSAVIATMVFLTILHITVVAFDRFLAITSPFTYQQTMTNGRVACFIAGVWLITLVISSSAFAWNNVHEFDDTACDLLFIQDKSYRLLTVLLIMCVPLTLMSYWYFRIYRVARSHRRRIAALERVLETKAFAQAKYGTTLKKDLKAAVTIMFVFGLFVIGWLPASFMTIIDVIVPDVHRDEVYIYELICFKIAFSNSAMNPMIYAARNMDFRRAFARQLGLSQKKSTSRTNEPTSPVKIGQHISKHGRGRRGKSEPTVESSPGQLYNRRRWMSDERQKETRESKDHREKKKAFSGSQYYTTFKGT</sequence>
<keyword evidence="14" id="KW-1185">Reference proteome</keyword>
<dbReference type="AlphaFoldDB" id="A0A7M7PJP4"/>
<dbReference type="Proteomes" id="UP000007110">
    <property type="component" value="Unassembled WGS sequence"/>
</dbReference>
<feature type="domain" description="G-protein coupled receptors family 1 profile" evidence="12">
    <location>
        <begin position="68"/>
        <end position="329"/>
    </location>
</feature>
<dbReference type="InterPro" id="IPR050569">
    <property type="entry name" value="TAAR"/>
</dbReference>
<feature type="region of interest" description="Disordered" evidence="10">
    <location>
        <begin position="347"/>
        <end position="430"/>
    </location>
</feature>
<dbReference type="GO" id="GO:0004969">
    <property type="term" value="F:histamine receptor activity"/>
    <property type="evidence" value="ECO:0000318"/>
    <property type="project" value="GO_Central"/>
</dbReference>
<evidence type="ECO:0000256" key="3">
    <source>
        <dbReference type="ARBA" id="ARBA00022692"/>
    </source>
</evidence>
<dbReference type="GO" id="GO:0045202">
    <property type="term" value="C:synapse"/>
    <property type="evidence" value="ECO:0007669"/>
    <property type="project" value="GOC"/>
</dbReference>
<evidence type="ECO:0000313" key="14">
    <source>
        <dbReference type="Proteomes" id="UP000007110"/>
    </source>
</evidence>
<feature type="transmembrane region" description="Helical" evidence="11">
    <location>
        <begin position="119"/>
        <end position="147"/>
    </location>
</feature>
<dbReference type="Gene3D" id="1.20.1070.10">
    <property type="entry name" value="Rhodopsin 7-helix transmembrane proteins"/>
    <property type="match status" value="1"/>
</dbReference>
<dbReference type="RefSeq" id="XP_030851710.1">
    <property type="nucleotide sequence ID" value="XM_030995850.1"/>
</dbReference>
<keyword evidence="2" id="KW-1003">Cell membrane</keyword>
<dbReference type="GO" id="GO:0007187">
    <property type="term" value="P:G protein-coupled receptor signaling pathway, coupled to cyclic nucleotide second messenger"/>
    <property type="evidence" value="ECO:0000318"/>
    <property type="project" value="GO_Central"/>
</dbReference>